<sequence length="860" mass="96122">MRIAKLPWLCHEEQKKKFEIYSLTVNSDGSRLASGGLDGHVKIWSTDTINKFRDIDQNSDDLPDKSICRPSFSVARHTGAVTTVKFSPSGRFLASGSDDRVVLIWEKDEDRPISTFGGADELEHWTVRKRLVAHDNDVQDIAWAPDSSILVTVGLDRSIIVWNGSTFERIKRFDIHNSHVKGVVFDPANKYFATASDDRSVIVFRYHKGTASNEMTFTIEAQITKPFKGSPLTSYFRRLSWSPDGQHIAVPNATNGPVTSVAIVNRGDWNSEVSLIGHSAPCEVTSFSPRLYKLPNNSTSNENKSNLKKNEKLCSVVATAGQDKVLAIWETSANTPILVANDICTKTISDLVWTPDGRTLFISSLDGTITSLFFDADELGIEIPTEENDSYLYRYGGDRETIIFPESVDQLKLEERAGVTKKSQLENKMESLMQNREENEPQKIAPIVASKSIQPEPSKITKPVTILKPKKKFKQVVQITKSGKKRIAPTLMTTSAPMSTTKTLVSQSTSSKLSKQINDAKKNLLSTGFYKIPRNGVATLVSGVRDRNIEIHDTERSTDGNNGVTGGNDTNTASNISGSGIINADKIKISRSGKSAEAKKSKKMTGKERREIDYPSFLNNMINGSIQEMASINHESNNPRNHSTLVVLSGIYNYTGDSESKFTLHIQNNYEFDDTDDVSNDFENLPTRIVCTSDRKHKMFENFLPFPVVNSLGIEECRMWVLTTENGSIFFLSFYGRMAYPRIDLGSNVCVLRNYKNYLLCITANGLMYMWNLETFTKICDKVSLAPIINKTRTCIDKKPTDDQGDEFNFNRSVVTCELNAKGTPIILTTDGKKIGWSKKMWCWMDLEEFGIDELGEASI</sequence>
<dbReference type="GO" id="GO:0006355">
    <property type="term" value="P:regulation of DNA-templated transcription"/>
    <property type="evidence" value="ECO:0007669"/>
    <property type="project" value="InterPro"/>
</dbReference>
<feature type="compositionally biased region" description="Low complexity" evidence="12">
    <location>
        <begin position="559"/>
        <end position="572"/>
    </location>
</feature>
<keyword evidence="5 11" id="KW-0677">Repeat</keyword>
<keyword evidence="3 11" id="KW-0678">Repressor</keyword>
<dbReference type="GO" id="GO:0034728">
    <property type="term" value="P:nucleosome organization"/>
    <property type="evidence" value="ECO:0007669"/>
    <property type="project" value="UniProtKB-ARBA"/>
</dbReference>
<dbReference type="Proteomes" id="UP001360560">
    <property type="component" value="Unassembled WGS sequence"/>
</dbReference>
<dbReference type="Gene3D" id="2.130.10.10">
    <property type="entry name" value="YVTN repeat-like/Quinoprotein amine dehydrogenase"/>
    <property type="match status" value="2"/>
</dbReference>
<evidence type="ECO:0000313" key="16">
    <source>
        <dbReference type="Proteomes" id="UP001360560"/>
    </source>
</evidence>
<dbReference type="GO" id="GO:0006351">
    <property type="term" value="P:DNA-templated transcription"/>
    <property type="evidence" value="ECO:0007669"/>
    <property type="project" value="InterPro"/>
</dbReference>
<reference evidence="15 16" key="1">
    <citation type="journal article" date="2023" name="Elife">
        <title>Identification of key yeast species and microbe-microbe interactions impacting larval growth of Drosophila in the wild.</title>
        <authorList>
            <person name="Mure A."/>
            <person name="Sugiura Y."/>
            <person name="Maeda R."/>
            <person name="Honda K."/>
            <person name="Sakurai N."/>
            <person name="Takahashi Y."/>
            <person name="Watada M."/>
            <person name="Katoh T."/>
            <person name="Gotoh A."/>
            <person name="Gotoh Y."/>
            <person name="Taniguchi I."/>
            <person name="Nakamura K."/>
            <person name="Hayashi T."/>
            <person name="Katayama T."/>
            <person name="Uemura T."/>
            <person name="Hattori Y."/>
        </authorList>
    </citation>
    <scope>NUCLEOTIDE SEQUENCE [LARGE SCALE GENOMIC DNA]</scope>
    <source>
        <strain evidence="15 16">SC-9</strain>
    </source>
</reference>
<keyword evidence="8 11" id="KW-0804">Transcription</keyword>
<dbReference type="SMART" id="SM00320">
    <property type="entry name" value="WD40"/>
    <property type="match status" value="6"/>
</dbReference>
<dbReference type="Pfam" id="PF07569">
    <property type="entry name" value="Hira"/>
    <property type="match status" value="1"/>
</dbReference>
<dbReference type="EMBL" id="BTFZ01000011">
    <property type="protein sequence ID" value="GMM36512.1"/>
    <property type="molecule type" value="Genomic_DNA"/>
</dbReference>
<dbReference type="InterPro" id="IPR015943">
    <property type="entry name" value="WD40/YVTN_repeat-like_dom_sf"/>
</dbReference>
<evidence type="ECO:0000256" key="12">
    <source>
        <dbReference type="SAM" id="MobiDB-lite"/>
    </source>
</evidence>
<keyword evidence="9 11" id="KW-0539">Nucleus</keyword>
<gene>
    <name evidence="15" type="ORF">DASC09_038370</name>
</gene>
<evidence type="ECO:0000256" key="1">
    <source>
        <dbReference type="ARBA" id="ARBA00004123"/>
    </source>
</evidence>
<evidence type="ECO:0000256" key="6">
    <source>
        <dbReference type="ARBA" id="ARBA00022853"/>
    </source>
</evidence>
<dbReference type="InterPro" id="IPR055410">
    <property type="entry name" value="Beta-prop_CAF1B_HIR1"/>
</dbReference>
<evidence type="ECO:0000256" key="8">
    <source>
        <dbReference type="ARBA" id="ARBA00023163"/>
    </source>
</evidence>
<dbReference type="SUPFAM" id="SSF50978">
    <property type="entry name" value="WD40 repeat-like"/>
    <property type="match status" value="2"/>
</dbReference>
<evidence type="ECO:0000256" key="4">
    <source>
        <dbReference type="ARBA" id="ARBA00022574"/>
    </source>
</evidence>
<evidence type="ECO:0000256" key="2">
    <source>
        <dbReference type="ARBA" id="ARBA00007306"/>
    </source>
</evidence>
<keyword evidence="7 11" id="KW-0805">Transcription regulation</keyword>
<dbReference type="GeneID" id="90074487"/>
<feature type="repeat" description="WD" evidence="10">
    <location>
        <begin position="20"/>
        <end position="54"/>
    </location>
</feature>
<dbReference type="InterPro" id="IPR031120">
    <property type="entry name" value="HIR1-like"/>
</dbReference>
<dbReference type="GO" id="GO:0000417">
    <property type="term" value="C:HIR complex"/>
    <property type="evidence" value="ECO:0007669"/>
    <property type="project" value="UniProtKB-ARBA"/>
</dbReference>
<dbReference type="GO" id="GO:0031491">
    <property type="term" value="F:nucleosome binding"/>
    <property type="evidence" value="ECO:0007669"/>
    <property type="project" value="TreeGrafter"/>
</dbReference>
<dbReference type="InterPro" id="IPR001680">
    <property type="entry name" value="WD40_rpt"/>
</dbReference>
<evidence type="ECO:0000256" key="5">
    <source>
        <dbReference type="ARBA" id="ARBA00022737"/>
    </source>
</evidence>
<dbReference type="PANTHER" id="PTHR13831:SF0">
    <property type="entry name" value="PROTEIN HIRA"/>
    <property type="match status" value="1"/>
</dbReference>
<dbReference type="FunFam" id="2.130.10.10:FF:001073">
    <property type="entry name" value="Protein HIR"/>
    <property type="match status" value="1"/>
</dbReference>
<dbReference type="InterPro" id="IPR036322">
    <property type="entry name" value="WD40_repeat_dom_sf"/>
</dbReference>
<dbReference type="RefSeq" id="XP_064853508.1">
    <property type="nucleotide sequence ID" value="XM_064997436.1"/>
</dbReference>
<dbReference type="PROSITE" id="PS50082">
    <property type="entry name" value="WD_REPEATS_2"/>
    <property type="match status" value="4"/>
</dbReference>
<dbReference type="InterPro" id="IPR019015">
    <property type="entry name" value="HIRA_B_motif"/>
</dbReference>
<dbReference type="PANTHER" id="PTHR13831">
    <property type="entry name" value="MEMBER OF THE HIR1 FAMILY OF WD-REPEAT PROTEINS"/>
    <property type="match status" value="1"/>
</dbReference>
<feature type="repeat" description="WD" evidence="10">
    <location>
        <begin position="131"/>
        <end position="172"/>
    </location>
</feature>
<protein>
    <recommendedName>
        <fullName evidence="11">Protein HIR</fullName>
    </recommendedName>
</protein>
<dbReference type="GO" id="GO:0000785">
    <property type="term" value="C:chromatin"/>
    <property type="evidence" value="ECO:0007669"/>
    <property type="project" value="TreeGrafter"/>
</dbReference>
<dbReference type="FunFam" id="2.130.10.10:FF:000290">
    <property type="entry name" value="Protein HIR"/>
    <property type="match status" value="1"/>
</dbReference>
<dbReference type="GO" id="GO:0005634">
    <property type="term" value="C:nucleus"/>
    <property type="evidence" value="ECO:0007669"/>
    <property type="project" value="UniProtKB-SubCell"/>
</dbReference>
<accession>A0AAV5QPJ9</accession>
<evidence type="ECO:0000256" key="9">
    <source>
        <dbReference type="ARBA" id="ARBA00023242"/>
    </source>
</evidence>
<name>A0AAV5QPJ9_9ASCO</name>
<feature type="repeat" description="WD" evidence="10">
    <location>
        <begin position="74"/>
        <end position="115"/>
    </location>
</feature>
<keyword evidence="4 10" id="KW-0853">WD repeat</keyword>
<proteinExistence type="inferred from homology"/>
<dbReference type="Pfam" id="PF24105">
    <property type="entry name" value="Beta-prop_CAF1B_HIR1"/>
    <property type="match status" value="1"/>
</dbReference>
<dbReference type="AlphaFoldDB" id="A0AAV5QPJ9"/>
<feature type="region of interest" description="Disordered" evidence="12">
    <location>
        <begin position="554"/>
        <end position="577"/>
    </location>
</feature>
<evidence type="ECO:0000259" key="13">
    <source>
        <dbReference type="Pfam" id="PF07569"/>
    </source>
</evidence>
<evidence type="ECO:0000256" key="3">
    <source>
        <dbReference type="ARBA" id="ARBA00022491"/>
    </source>
</evidence>
<comment type="similarity">
    <text evidence="2 11">Belongs to the WD repeat HIR1 family.</text>
</comment>
<dbReference type="InterPro" id="IPR011494">
    <property type="entry name" value="HIRA-like_C"/>
</dbReference>
<dbReference type="PROSITE" id="PS50294">
    <property type="entry name" value="WD_REPEATS_REGION"/>
    <property type="match status" value="3"/>
</dbReference>
<comment type="function">
    <text evidence="11">Required for replication-independent chromatin assembly and for the periodic repression of histone gene transcription during the cell cycle.</text>
</comment>
<evidence type="ECO:0000256" key="11">
    <source>
        <dbReference type="RuleBase" id="RU364014"/>
    </source>
</evidence>
<keyword evidence="16" id="KW-1185">Reference proteome</keyword>
<feature type="domain" description="Protein HIRA-like C-terminal" evidence="13">
    <location>
        <begin position="736"/>
        <end position="847"/>
    </location>
</feature>
<feature type="repeat" description="WD" evidence="10">
    <location>
        <begin position="173"/>
        <end position="214"/>
    </location>
</feature>
<organism evidence="15 16">
    <name type="scientific">Saccharomycopsis crataegensis</name>
    <dbReference type="NCBI Taxonomy" id="43959"/>
    <lineage>
        <taxon>Eukaryota</taxon>
        <taxon>Fungi</taxon>
        <taxon>Dikarya</taxon>
        <taxon>Ascomycota</taxon>
        <taxon>Saccharomycotina</taxon>
        <taxon>Saccharomycetes</taxon>
        <taxon>Saccharomycopsidaceae</taxon>
        <taxon>Saccharomycopsis</taxon>
    </lineage>
</organism>
<evidence type="ECO:0000256" key="10">
    <source>
        <dbReference type="PROSITE-ProRule" id="PRU00221"/>
    </source>
</evidence>
<evidence type="ECO:0000259" key="14">
    <source>
        <dbReference type="Pfam" id="PF24105"/>
    </source>
</evidence>
<keyword evidence="6 11" id="KW-0156">Chromatin regulator</keyword>
<comment type="caution">
    <text evidence="15">The sequence shown here is derived from an EMBL/GenBank/DDBJ whole genome shotgun (WGS) entry which is preliminary data.</text>
</comment>
<evidence type="ECO:0000313" key="15">
    <source>
        <dbReference type="EMBL" id="GMM36512.1"/>
    </source>
</evidence>
<dbReference type="Pfam" id="PF09453">
    <property type="entry name" value="HIRA_B"/>
    <property type="match status" value="1"/>
</dbReference>
<evidence type="ECO:0000256" key="7">
    <source>
        <dbReference type="ARBA" id="ARBA00023015"/>
    </source>
</evidence>
<feature type="domain" description="CAF1B/HIR1 beta-propeller" evidence="14">
    <location>
        <begin position="26"/>
        <end position="379"/>
    </location>
</feature>
<comment type="subcellular location">
    <subcellularLocation>
        <location evidence="1 11">Nucleus</location>
    </subcellularLocation>
</comment>